<dbReference type="RefSeq" id="WP_091693283.1">
    <property type="nucleotide sequence ID" value="NZ_FPBF01000003.1"/>
</dbReference>
<dbReference type="Gene3D" id="3.60.110.10">
    <property type="entry name" value="Carbon-nitrogen hydrolase"/>
    <property type="match status" value="1"/>
</dbReference>
<name>A0A1I7BHZ7_9BACT</name>
<protein>
    <recommendedName>
        <fullName evidence="3">Carbon-nitrogen hydrolase</fullName>
    </recommendedName>
</protein>
<evidence type="ECO:0000313" key="2">
    <source>
        <dbReference type="Proteomes" id="UP000199673"/>
    </source>
</evidence>
<dbReference type="Proteomes" id="UP000199673">
    <property type="component" value="Unassembled WGS sequence"/>
</dbReference>
<dbReference type="STRING" id="305507.SAMN04489724_2441"/>
<dbReference type="EMBL" id="FPBF01000003">
    <property type="protein sequence ID" value="SFT86777.1"/>
    <property type="molecule type" value="Genomic_DNA"/>
</dbReference>
<dbReference type="SUPFAM" id="SSF56317">
    <property type="entry name" value="Carbon-nitrogen hydrolase"/>
    <property type="match status" value="1"/>
</dbReference>
<dbReference type="AlphaFoldDB" id="A0A1I7BHZ7"/>
<sequence>MTRRIITLFILTVFVWLIWSFSGRNTPLQEPRNYLSVVQEINPSDSLSRNIVGIQPFMEVSDYFNQVIFKGKIRSYLVAATGKAFIKKNTIIVYPENIGTWLFLLNEIHSLSKKQTFNEVMKIIAFSNAFDFFLGYLKTGDETNKDVSSIIRMKAKAMVKAYSETFRELAIETNTYILAGSILLPEPKVVDGDIYLNLSGPLYNASFLFGPDGKIIGNPILKSFLNSTEEAYTSSGDPKNLQVFDLPFGKTCIIPFNDSWHPMAYENAINDSAEIILSTSFFLGNQTEHSLWKGYDGISSPENIDLDDVGKLSNKDAWEKYSLPKAMKETKAQVGMNVFFRGDFWDLGPSGQPIVVLNNQVLPVIPAGKGGVWSLNF</sequence>
<organism evidence="1 2">
    <name type="scientific">Algoriphagus locisalis</name>
    <dbReference type="NCBI Taxonomy" id="305507"/>
    <lineage>
        <taxon>Bacteria</taxon>
        <taxon>Pseudomonadati</taxon>
        <taxon>Bacteroidota</taxon>
        <taxon>Cytophagia</taxon>
        <taxon>Cytophagales</taxon>
        <taxon>Cyclobacteriaceae</taxon>
        <taxon>Algoriphagus</taxon>
    </lineage>
</organism>
<dbReference type="PANTHER" id="PTHR43674">
    <property type="entry name" value="NITRILASE C965.09-RELATED"/>
    <property type="match status" value="1"/>
</dbReference>
<evidence type="ECO:0000313" key="1">
    <source>
        <dbReference type="EMBL" id="SFT86777.1"/>
    </source>
</evidence>
<reference evidence="2" key="1">
    <citation type="submission" date="2016-10" db="EMBL/GenBank/DDBJ databases">
        <authorList>
            <person name="Varghese N."/>
            <person name="Submissions S."/>
        </authorList>
    </citation>
    <scope>NUCLEOTIDE SEQUENCE [LARGE SCALE GENOMIC DNA]</scope>
    <source>
        <strain evidence="2">DSM 23445</strain>
    </source>
</reference>
<proteinExistence type="predicted"/>
<accession>A0A1I7BHZ7</accession>
<gene>
    <name evidence="1" type="ORF">SAMN04489724_2441</name>
</gene>
<dbReference type="PANTHER" id="PTHR43674:SF13">
    <property type="entry name" value="CN HYDROLASE DOMAIN-CONTAINING PROTEIN"/>
    <property type="match status" value="1"/>
</dbReference>
<dbReference type="OrthoDB" id="9811121at2"/>
<evidence type="ECO:0008006" key="3">
    <source>
        <dbReference type="Google" id="ProtNLM"/>
    </source>
</evidence>
<dbReference type="InterPro" id="IPR036526">
    <property type="entry name" value="C-N_Hydrolase_sf"/>
</dbReference>
<dbReference type="GO" id="GO:0016811">
    <property type="term" value="F:hydrolase activity, acting on carbon-nitrogen (but not peptide) bonds, in linear amides"/>
    <property type="evidence" value="ECO:0007669"/>
    <property type="project" value="TreeGrafter"/>
</dbReference>
<dbReference type="InterPro" id="IPR050345">
    <property type="entry name" value="Aliph_Amidase/BUP"/>
</dbReference>
<keyword evidence="2" id="KW-1185">Reference proteome</keyword>